<gene>
    <name evidence="7" type="ORF">TCM_029789</name>
</gene>
<dbReference type="GO" id="GO:0009717">
    <property type="term" value="P:isoflavonoid biosynthetic process"/>
    <property type="evidence" value="ECO:0007669"/>
    <property type="project" value="UniProtKB-ARBA"/>
</dbReference>
<dbReference type="InterPro" id="IPR012967">
    <property type="entry name" value="COMT_dimerisation"/>
</dbReference>
<evidence type="ECO:0000256" key="2">
    <source>
        <dbReference type="ARBA" id="ARBA00022679"/>
    </source>
</evidence>
<dbReference type="Gene3D" id="3.40.50.150">
    <property type="entry name" value="Vaccinia Virus protein VP39"/>
    <property type="match status" value="1"/>
</dbReference>
<dbReference type="GO" id="GO:0046983">
    <property type="term" value="F:protein dimerization activity"/>
    <property type="evidence" value="ECO:0007669"/>
    <property type="project" value="InterPro"/>
</dbReference>
<dbReference type="GO" id="GO:0008757">
    <property type="term" value="F:S-adenosylmethionine-dependent methyltransferase activity"/>
    <property type="evidence" value="ECO:0000318"/>
    <property type="project" value="GO_Central"/>
</dbReference>
<dbReference type="Pfam" id="PF08100">
    <property type="entry name" value="Dimerisation"/>
    <property type="match status" value="1"/>
</dbReference>
<dbReference type="PIRSF" id="PIRSF005739">
    <property type="entry name" value="O-mtase"/>
    <property type="match status" value="1"/>
</dbReference>
<dbReference type="FunFam" id="3.40.50.150:FF:000057">
    <property type="entry name" value="O-methyltransferase ZRP4"/>
    <property type="match status" value="1"/>
</dbReference>
<feature type="active site" description="Proton acceptor" evidence="4">
    <location>
        <position position="284"/>
    </location>
</feature>
<sequence>MRDRLEDRICSGKARLIPCNKVICRVMDQGAIESSFQAQAHLYKHMFNYIGSMSLKCAVQLGIPDIVHSHGESIALSELVSALQIHPAKTNCVYRLMRMLVHSGFFGTTKVHEHDQKEEAYVLTPSSKLLLTDKINCLSPFVLEVLDPISVNPFHFLGDWIKGDKNTAFEIAHSLSFWDYVDQNLEFKDLFHEAMARDSQMMNLVIKDYKLIFEGLSSLVDVGGGRGCIAKIISKAYPHLKCTVLDLPHVVANLPESENLNFIGGDMFQYIPSTDAILMKHILHDWSDEDCIKILKKCREAIVRNGAGGKVIIIDVVINEKNDKHELTEAKLFIDMLMMVTVNGRERNEKDFGKLFVEAGFTHYNIMPIFGLKSIMEVYP</sequence>
<proteinExistence type="predicted"/>
<organism evidence="7 8">
    <name type="scientific">Theobroma cacao</name>
    <name type="common">Cacao</name>
    <name type="synonym">Cocoa</name>
    <dbReference type="NCBI Taxonomy" id="3641"/>
    <lineage>
        <taxon>Eukaryota</taxon>
        <taxon>Viridiplantae</taxon>
        <taxon>Streptophyta</taxon>
        <taxon>Embryophyta</taxon>
        <taxon>Tracheophyta</taxon>
        <taxon>Spermatophyta</taxon>
        <taxon>Magnoliopsida</taxon>
        <taxon>eudicotyledons</taxon>
        <taxon>Gunneridae</taxon>
        <taxon>Pentapetalae</taxon>
        <taxon>rosids</taxon>
        <taxon>malvids</taxon>
        <taxon>Malvales</taxon>
        <taxon>Malvaceae</taxon>
        <taxon>Byttnerioideae</taxon>
        <taxon>Theobroma</taxon>
    </lineage>
</organism>
<evidence type="ECO:0000259" key="5">
    <source>
        <dbReference type="Pfam" id="PF00891"/>
    </source>
</evidence>
<dbReference type="InterPro" id="IPR036388">
    <property type="entry name" value="WH-like_DNA-bd_sf"/>
</dbReference>
<evidence type="ECO:0000256" key="1">
    <source>
        <dbReference type="ARBA" id="ARBA00022603"/>
    </source>
</evidence>
<keyword evidence="2" id="KW-0808">Transferase</keyword>
<protein>
    <submittedName>
        <fullName evidence="7">Flavonoid o-methyltransferase related, putative</fullName>
    </submittedName>
</protein>
<dbReference type="InterPro" id="IPR016461">
    <property type="entry name" value="COMT-like"/>
</dbReference>
<keyword evidence="1" id="KW-0489">Methyltransferase</keyword>
<dbReference type="EMBL" id="CM001884">
    <property type="protein sequence ID" value="EOY28137.1"/>
    <property type="molecule type" value="Genomic_DNA"/>
</dbReference>
<feature type="domain" description="O-methyltransferase C-terminal" evidence="5">
    <location>
        <begin position="154"/>
        <end position="361"/>
    </location>
</feature>
<dbReference type="Gene3D" id="1.10.10.10">
    <property type="entry name" value="Winged helix-like DNA-binding domain superfamily/Winged helix DNA-binding domain"/>
    <property type="match status" value="1"/>
</dbReference>
<reference evidence="7 8" key="1">
    <citation type="journal article" date="2013" name="Genome Biol.">
        <title>The genome sequence of the most widely cultivated cacao type and its use to identify candidate genes regulating pod color.</title>
        <authorList>
            <person name="Motamayor J.C."/>
            <person name="Mockaitis K."/>
            <person name="Schmutz J."/>
            <person name="Haiminen N."/>
            <person name="Iii D.L."/>
            <person name="Cornejo O."/>
            <person name="Findley S.D."/>
            <person name="Zheng P."/>
            <person name="Utro F."/>
            <person name="Royaert S."/>
            <person name="Saski C."/>
            <person name="Jenkins J."/>
            <person name="Podicheti R."/>
            <person name="Zhao M."/>
            <person name="Scheffler B.E."/>
            <person name="Stack J.C."/>
            <person name="Feltus F.A."/>
            <person name="Mustiga G.M."/>
            <person name="Amores F."/>
            <person name="Phillips W."/>
            <person name="Marelli J.P."/>
            <person name="May G.D."/>
            <person name="Shapiro H."/>
            <person name="Ma J."/>
            <person name="Bustamante C.D."/>
            <person name="Schnell R.J."/>
            <person name="Main D."/>
            <person name="Gilbert D."/>
            <person name="Parida L."/>
            <person name="Kuhn D.N."/>
        </authorList>
    </citation>
    <scope>NUCLEOTIDE SEQUENCE [LARGE SCALE GENOMIC DNA]</scope>
    <source>
        <strain evidence="8">cv. Matina 1-6</strain>
    </source>
</reference>
<dbReference type="GO" id="GO:0008171">
    <property type="term" value="F:O-methyltransferase activity"/>
    <property type="evidence" value="ECO:0000318"/>
    <property type="project" value="GO_Central"/>
</dbReference>
<dbReference type="FunFam" id="1.10.10.10:FF:000213">
    <property type="entry name" value="Coniferyl alcohol 9-O-methyltransferase"/>
    <property type="match status" value="1"/>
</dbReference>
<evidence type="ECO:0000256" key="3">
    <source>
        <dbReference type="ARBA" id="ARBA00022691"/>
    </source>
</evidence>
<feature type="domain" description="O-methyltransferase dimerisation" evidence="6">
    <location>
        <begin position="44"/>
        <end position="133"/>
    </location>
</feature>
<accession>A0A061GG77</accession>
<evidence type="ECO:0000256" key="4">
    <source>
        <dbReference type="PIRSR" id="PIRSR005739-1"/>
    </source>
</evidence>
<dbReference type="InParanoid" id="A0A061GG77"/>
<dbReference type="GO" id="GO:0032259">
    <property type="term" value="P:methylation"/>
    <property type="evidence" value="ECO:0000318"/>
    <property type="project" value="GO_Central"/>
</dbReference>
<dbReference type="STRING" id="3641.A0A061GG77"/>
<keyword evidence="8" id="KW-1185">Reference proteome</keyword>
<dbReference type="SUPFAM" id="SSF53335">
    <property type="entry name" value="S-adenosyl-L-methionine-dependent methyltransferases"/>
    <property type="match status" value="1"/>
</dbReference>
<dbReference type="Gramene" id="EOY28137">
    <property type="protein sequence ID" value="EOY28137"/>
    <property type="gene ID" value="TCM_029789"/>
</dbReference>
<evidence type="ECO:0000259" key="6">
    <source>
        <dbReference type="Pfam" id="PF08100"/>
    </source>
</evidence>
<dbReference type="InterPro" id="IPR029063">
    <property type="entry name" value="SAM-dependent_MTases_sf"/>
</dbReference>
<dbReference type="PANTHER" id="PTHR11746">
    <property type="entry name" value="O-METHYLTRANSFERASE"/>
    <property type="match status" value="1"/>
</dbReference>
<dbReference type="eggNOG" id="KOG3178">
    <property type="taxonomic scope" value="Eukaryota"/>
</dbReference>
<dbReference type="AlphaFoldDB" id="A0A061GG77"/>
<dbReference type="PROSITE" id="PS51683">
    <property type="entry name" value="SAM_OMT_II"/>
    <property type="match status" value="1"/>
</dbReference>
<dbReference type="SUPFAM" id="SSF46785">
    <property type="entry name" value="Winged helix' DNA-binding domain"/>
    <property type="match status" value="1"/>
</dbReference>
<dbReference type="InterPro" id="IPR001077">
    <property type="entry name" value="COMT_C"/>
</dbReference>
<name>A0A061GG77_THECC</name>
<dbReference type="InterPro" id="IPR036390">
    <property type="entry name" value="WH_DNA-bd_sf"/>
</dbReference>
<keyword evidence="3" id="KW-0949">S-adenosyl-L-methionine</keyword>
<dbReference type="OMA" id="MANEMFE"/>
<evidence type="ECO:0000313" key="8">
    <source>
        <dbReference type="Proteomes" id="UP000026915"/>
    </source>
</evidence>
<dbReference type="Pfam" id="PF00891">
    <property type="entry name" value="Methyltransf_2"/>
    <property type="match status" value="1"/>
</dbReference>
<dbReference type="Proteomes" id="UP000026915">
    <property type="component" value="Chromosome 6"/>
</dbReference>
<dbReference type="HOGENOM" id="CLU_005533_7_0_1"/>
<evidence type="ECO:0000313" key="7">
    <source>
        <dbReference type="EMBL" id="EOY28137.1"/>
    </source>
</evidence>